<keyword evidence="6" id="KW-0949">S-adenosyl-L-methionine</keyword>
<evidence type="ECO:0000259" key="10">
    <source>
        <dbReference type="PROSITE" id="PS50868"/>
    </source>
</evidence>
<evidence type="ECO:0000256" key="5">
    <source>
        <dbReference type="ARBA" id="ARBA00022679"/>
    </source>
</evidence>
<dbReference type="GO" id="GO:0140938">
    <property type="term" value="F:histone H3 methyltransferase activity"/>
    <property type="evidence" value="ECO:0007669"/>
    <property type="project" value="UniProtKB-ARBA"/>
</dbReference>
<dbReference type="PROSITE" id="PS50280">
    <property type="entry name" value="SET"/>
    <property type="match status" value="1"/>
</dbReference>
<evidence type="ECO:0000256" key="8">
    <source>
        <dbReference type="SAM" id="MobiDB-lite"/>
    </source>
</evidence>
<proteinExistence type="predicted"/>
<dbReference type="STRING" id="151549.A0A4C1SX80"/>
<feature type="compositionally biased region" description="Basic residues" evidence="8">
    <location>
        <begin position="250"/>
        <end position="261"/>
    </location>
</feature>
<evidence type="ECO:0000259" key="9">
    <source>
        <dbReference type="PROSITE" id="PS50280"/>
    </source>
</evidence>
<feature type="domain" description="AWS" evidence="11">
    <location>
        <begin position="1"/>
        <end position="25"/>
    </location>
</feature>
<dbReference type="EMBL" id="BGZK01000019">
    <property type="protein sequence ID" value="GBP05887.1"/>
    <property type="molecule type" value="Genomic_DNA"/>
</dbReference>
<dbReference type="SMART" id="SM00508">
    <property type="entry name" value="PostSET"/>
    <property type="match status" value="1"/>
</dbReference>
<dbReference type="InterPro" id="IPR006560">
    <property type="entry name" value="AWS_dom"/>
</dbReference>
<dbReference type="Proteomes" id="UP000299102">
    <property type="component" value="Unassembled WGS sequence"/>
</dbReference>
<dbReference type="GO" id="GO:0016279">
    <property type="term" value="F:protein-lysine N-methyltransferase activity"/>
    <property type="evidence" value="ECO:0007669"/>
    <property type="project" value="UniProtKB-ARBA"/>
</dbReference>
<keyword evidence="4 12" id="KW-0489">Methyltransferase</keyword>
<feature type="compositionally biased region" description="Basic residues" evidence="8">
    <location>
        <begin position="178"/>
        <end position="191"/>
    </location>
</feature>
<reference evidence="12 13" key="1">
    <citation type="journal article" date="2019" name="Commun. Biol.">
        <title>The bagworm genome reveals a unique fibroin gene that provides high tensile strength.</title>
        <authorList>
            <person name="Kono N."/>
            <person name="Nakamura H."/>
            <person name="Ohtoshi R."/>
            <person name="Tomita M."/>
            <person name="Numata K."/>
            <person name="Arakawa K."/>
        </authorList>
    </citation>
    <scope>NUCLEOTIDE SEQUENCE [LARGE SCALE GENOMIC DNA]</scope>
</reference>
<keyword evidence="3" id="KW-0158">Chromosome</keyword>
<dbReference type="PROSITE" id="PS50868">
    <property type="entry name" value="POST_SET"/>
    <property type="match status" value="1"/>
</dbReference>
<dbReference type="GO" id="GO:0032259">
    <property type="term" value="P:methylation"/>
    <property type="evidence" value="ECO:0007669"/>
    <property type="project" value="UniProtKB-KW"/>
</dbReference>
<dbReference type="PANTHER" id="PTHR22884">
    <property type="entry name" value="SET DOMAIN PROTEINS"/>
    <property type="match status" value="1"/>
</dbReference>
<evidence type="ECO:0000256" key="7">
    <source>
        <dbReference type="ARBA" id="ARBA00023242"/>
    </source>
</evidence>
<feature type="region of interest" description="Disordered" evidence="8">
    <location>
        <begin position="169"/>
        <end position="212"/>
    </location>
</feature>
<evidence type="ECO:0000256" key="3">
    <source>
        <dbReference type="ARBA" id="ARBA00022454"/>
    </source>
</evidence>
<dbReference type="PROSITE" id="PS51215">
    <property type="entry name" value="AWS"/>
    <property type="match status" value="1"/>
</dbReference>
<name>A0A4C1SX80_EUMVA</name>
<sequence length="298" mass="34235">MLLTECGPTCRAGDRCCNRNFEKRIYPKMIPYRTPHRGWGLKTLQDIKKGQFVIEYVGELIDEEEFRRRMRRKHEIRDENFYFLTLDKDRMIDAGPKGNLARFMNHCCEPNCETQKWTVLGDVRVGLFALHDIKANTEVTFNYNLECAGIEKKQCMCGAARCSGYIGAKPKQDETQSKKKAVTKKVYKKKKAESPSASKSAKPKLKTKPKPRELTEIEKDLLIIQSATNGISSDSESNDKLNTEKESTLKHKKNQRALKRKRVSFSTEEVIIYGVPKPSNVKRLRLEDEPLDSTPITI</sequence>
<dbReference type="Gene3D" id="2.170.270.10">
    <property type="entry name" value="SET domain"/>
    <property type="match status" value="1"/>
</dbReference>
<dbReference type="SMART" id="SM00317">
    <property type="entry name" value="SET"/>
    <property type="match status" value="1"/>
</dbReference>
<accession>A0A4C1SX80</accession>
<feature type="domain" description="SET" evidence="9">
    <location>
        <begin position="27"/>
        <end position="144"/>
    </location>
</feature>
<dbReference type="InterPro" id="IPR046341">
    <property type="entry name" value="SET_dom_sf"/>
</dbReference>
<evidence type="ECO:0000256" key="1">
    <source>
        <dbReference type="ARBA" id="ARBA00004123"/>
    </source>
</evidence>
<dbReference type="Pfam" id="PF17907">
    <property type="entry name" value="AWS"/>
    <property type="match status" value="1"/>
</dbReference>
<keyword evidence="7" id="KW-0539">Nucleus</keyword>
<dbReference type="InterPro" id="IPR050777">
    <property type="entry name" value="SET2_Histone-Lys_MeTrsfase"/>
</dbReference>
<keyword evidence="13" id="KW-1185">Reference proteome</keyword>
<feature type="domain" description="Post-SET" evidence="10">
    <location>
        <begin position="151"/>
        <end position="167"/>
    </location>
</feature>
<organism evidence="12 13">
    <name type="scientific">Eumeta variegata</name>
    <name type="common">Bagworm moth</name>
    <name type="synonym">Eumeta japonica</name>
    <dbReference type="NCBI Taxonomy" id="151549"/>
    <lineage>
        <taxon>Eukaryota</taxon>
        <taxon>Metazoa</taxon>
        <taxon>Ecdysozoa</taxon>
        <taxon>Arthropoda</taxon>
        <taxon>Hexapoda</taxon>
        <taxon>Insecta</taxon>
        <taxon>Pterygota</taxon>
        <taxon>Neoptera</taxon>
        <taxon>Endopterygota</taxon>
        <taxon>Lepidoptera</taxon>
        <taxon>Glossata</taxon>
        <taxon>Ditrysia</taxon>
        <taxon>Tineoidea</taxon>
        <taxon>Psychidae</taxon>
        <taxon>Oiketicinae</taxon>
        <taxon>Eumeta</taxon>
    </lineage>
</organism>
<evidence type="ECO:0000256" key="6">
    <source>
        <dbReference type="ARBA" id="ARBA00022691"/>
    </source>
</evidence>
<protein>
    <submittedName>
        <fullName evidence="12">Histone-lysine N-methyltransferase, H3 lysine-36 and H4 lysine-20 specific</fullName>
    </submittedName>
</protein>
<evidence type="ECO:0000256" key="4">
    <source>
        <dbReference type="ARBA" id="ARBA00022603"/>
    </source>
</evidence>
<evidence type="ECO:0000256" key="2">
    <source>
        <dbReference type="ARBA" id="ARBA00004286"/>
    </source>
</evidence>
<dbReference type="SUPFAM" id="SSF82199">
    <property type="entry name" value="SET domain"/>
    <property type="match status" value="1"/>
</dbReference>
<dbReference type="AlphaFoldDB" id="A0A4C1SX80"/>
<feature type="region of interest" description="Disordered" evidence="8">
    <location>
        <begin position="228"/>
        <end position="261"/>
    </location>
</feature>
<dbReference type="OrthoDB" id="308383at2759"/>
<comment type="subcellular location">
    <subcellularLocation>
        <location evidence="2">Chromosome</location>
    </subcellularLocation>
    <subcellularLocation>
        <location evidence="1">Nucleus</location>
    </subcellularLocation>
</comment>
<dbReference type="InterPro" id="IPR003616">
    <property type="entry name" value="Post-SET_dom"/>
</dbReference>
<dbReference type="InterPro" id="IPR001214">
    <property type="entry name" value="SET_dom"/>
</dbReference>
<feature type="compositionally biased region" description="Basic and acidic residues" evidence="8">
    <location>
        <begin position="237"/>
        <end position="249"/>
    </location>
</feature>
<keyword evidence="5 12" id="KW-0808">Transferase</keyword>
<dbReference type="GO" id="GO:0005634">
    <property type="term" value="C:nucleus"/>
    <property type="evidence" value="ECO:0007669"/>
    <property type="project" value="UniProtKB-SubCell"/>
</dbReference>
<evidence type="ECO:0000259" key="11">
    <source>
        <dbReference type="PROSITE" id="PS51215"/>
    </source>
</evidence>
<dbReference type="Pfam" id="PF00856">
    <property type="entry name" value="SET"/>
    <property type="match status" value="1"/>
</dbReference>
<dbReference type="GO" id="GO:0005694">
    <property type="term" value="C:chromosome"/>
    <property type="evidence" value="ECO:0007669"/>
    <property type="project" value="UniProtKB-SubCell"/>
</dbReference>
<evidence type="ECO:0000313" key="13">
    <source>
        <dbReference type="Proteomes" id="UP000299102"/>
    </source>
</evidence>
<evidence type="ECO:0000313" key="12">
    <source>
        <dbReference type="EMBL" id="GBP05887.1"/>
    </source>
</evidence>
<gene>
    <name evidence="12" type="primary">Nsd1</name>
    <name evidence="12" type="ORF">EVAR_5167_1</name>
</gene>
<comment type="caution">
    <text evidence="12">The sequence shown here is derived from an EMBL/GenBank/DDBJ whole genome shotgun (WGS) entry which is preliminary data.</text>
</comment>